<protein>
    <recommendedName>
        <fullName evidence="3">FAD:protein FMN transferase</fullName>
        <ecNumber evidence="2">2.7.1.180</ecNumber>
    </recommendedName>
    <alternativeName>
        <fullName evidence="9">Flavin transferase</fullName>
    </alternativeName>
</protein>
<dbReference type="PANTHER" id="PTHR30040">
    <property type="entry name" value="THIAMINE BIOSYNTHESIS LIPOPROTEIN APBE"/>
    <property type="match status" value="1"/>
</dbReference>
<dbReference type="SUPFAM" id="SSF143631">
    <property type="entry name" value="ApbE-like"/>
    <property type="match status" value="1"/>
</dbReference>
<dbReference type="AlphaFoldDB" id="A0A381VIG8"/>
<keyword evidence="8" id="KW-0460">Magnesium</keyword>
<dbReference type="GO" id="GO:0046872">
    <property type="term" value="F:metal ion binding"/>
    <property type="evidence" value="ECO:0007669"/>
    <property type="project" value="UniProtKB-KW"/>
</dbReference>
<name>A0A381VIG8_9ZZZZ</name>
<evidence type="ECO:0000256" key="4">
    <source>
        <dbReference type="ARBA" id="ARBA00022630"/>
    </source>
</evidence>
<evidence type="ECO:0000256" key="1">
    <source>
        <dbReference type="ARBA" id="ARBA00001946"/>
    </source>
</evidence>
<proteinExistence type="predicted"/>
<evidence type="ECO:0000256" key="8">
    <source>
        <dbReference type="ARBA" id="ARBA00022842"/>
    </source>
</evidence>
<evidence type="ECO:0000256" key="5">
    <source>
        <dbReference type="ARBA" id="ARBA00022679"/>
    </source>
</evidence>
<dbReference type="PANTHER" id="PTHR30040:SF2">
    <property type="entry name" value="FAD:PROTEIN FMN TRANSFERASE"/>
    <property type="match status" value="1"/>
</dbReference>
<dbReference type="Pfam" id="PF02424">
    <property type="entry name" value="ApbE"/>
    <property type="match status" value="1"/>
</dbReference>
<evidence type="ECO:0000256" key="2">
    <source>
        <dbReference type="ARBA" id="ARBA00011955"/>
    </source>
</evidence>
<dbReference type="InterPro" id="IPR003374">
    <property type="entry name" value="ApbE-like_sf"/>
</dbReference>
<evidence type="ECO:0000256" key="7">
    <source>
        <dbReference type="ARBA" id="ARBA00022827"/>
    </source>
</evidence>
<dbReference type="EMBL" id="UINC01008775">
    <property type="protein sequence ID" value="SVA39447.1"/>
    <property type="molecule type" value="Genomic_DNA"/>
</dbReference>
<keyword evidence="4" id="KW-0285">Flavoprotein</keyword>
<keyword evidence="6" id="KW-0479">Metal-binding</keyword>
<keyword evidence="5" id="KW-0808">Transferase</keyword>
<dbReference type="EC" id="2.7.1.180" evidence="2"/>
<evidence type="ECO:0000256" key="6">
    <source>
        <dbReference type="ARBA" id="ARBA00022723"/>
    </source>
</evidence>
<evidence type="ECO:0000256" key="3">
    <source>
        <dbReference type="ARBA" id="ARBA00016337"/>
    </source>
</evidence>
<reference evidence="11" key="1">
    <citation type="submission" date="2018-05" db="EMBL/GenBank/DDBJ databases">
        <authorList>
            <person name="Lanie J.A."/>
            <person name="Ng W.-L."/>
            <person name="Kazmierczak K.M."/>
            <person name="Andrzejewski T.M."/>
            <person name="Davidsen T.M."/>
            <person name="Wayne K.J."/>
            <person name="Tettelin H."/>
            <person name="Glass J.I."/>
            <person name="Rusch D."/>
            <person name="Podicherti R."/>
            <person name="Tsui H.-C.T."/>
            <person name="Winkler M.E."/>
        </authorList>
    </citation>
    <scope>NUCLEOTIDE SEQUENCE</scope>
</reference>
<evidence type="ECO:0000256" key="9">
    <source>
        <dbReference type="ARBA" id="ARBA00031306"/>
    </source>
</evidence>
<sequence length="266" mass="28625">MQTALLVGVASCAPIGADLEPTVEVFDGLTMGTSYSVRVVAETGWEPDRRARVGARIQGVLDATESAMSHYQPTSELSRFNRNRTTEPFSVSRETFEVMRRALDLSAQTGGALDVTVGPLVNAWGFGPDEPMQLPPSADLLGRLRSHVGFEKIELDAAASTLRKIDPELECDLSAVAKGYGVDQVAAALVDEGEARFMVEVGGEIVASGLNQQGRAWRIGIERPSADGGIEQIVPLSDRAMATSGDYHIVREFDGRFVSHTINPHT</sequence>
<organism evidence="11">
    <name type="scientific">marine metagenome</name>
    <dbReference type="NCBI Taxonomy" id="408172"/>
    <lineage>
        <taxon>unclassified sequences</taxon>
        <taxon>metagenomes</taxon>
        <taxon>ecological metagenomes</taxon>
    </lineage>
</organism>
<dbReference type="GO" id="GO:0016740">
    <property type="term" value="F:transferase activity"/>
    <property type="evidence" value="ECO:0007669"/>
    <property type="project" value="UniProtKB-KW"/>
</dbReference>
<feature type="non-terminal residue" evidence="11">
    <location>
        <position position="266"/>
    </location>
</feature>
<dbReference type="InterPro" id="IPR024932">
    <property type="entry name" value="ApbE"/>
</dbReference>
<evidence type="ECO:0000256" key="10">
    <source>
        <dbReference type="ARBA" id="ARBA00048540"/>
    </source>
</evidence>
<accession>A0A381VIG8</accession>
<comment type="catalytic activity">
    <reaction evidence="10">
        <text>L-threonyl-[protein] + FAD = FMN-L-threonyl-[protein] + AMP + H(+)</text>
        <dbReference type="Rhea" id="RHEA:36847"/>
        <dbReference type="Rhea" id="RHEA-COMP:11060"/>
        <dbReference type="Rhea" id="RHEA-COMP:11061"/>
        <dbReference type="ChEBI" id="CHEBI:15378"/>
        <dbReference type="ChEBI" id="CHEBI:30013"/>
        <dbReference type="ChEBI" id="CHEBI:57692"/>
        <dbReference type="ChEBI" id="CHEBI:74257"/>
        <dbReference type="ChEBI" id="CHEBI:456215"/>
        <dbReference type="EC" id="2.7.1.180"/>
    </reaction>
</comment>
<evidence type="ECO:0000313" key="11">
    <source>
        <dbReference type="EMBL" id="SVA39447.1"/>
    </source>
</evidence>
<gene>
    <name evidence="11" type="ORF">METZ01_LOCUS92301</name>
</gene>
<comment type="cofactor">
    <cofactor evidence="1">
        <name>Mg(2+)</name>
        <dbReference type="ChEBI" id="CHEBI:18420"/>
    </cofactor>
</comment>
<keyword evidence="7" id="KW-0274">FAD</keyword>
<dbReference type="Gene3D" id="3.10.520.10">
    <property type="entry name" value="ApbE-like domains"/>
    <property type="match status" value="1"/>
</dbReference>